<dbReference type="InterPro" id="IPR020946">
    <property type="entry name" value="Flavin_mOase-like"/>
</dbReference>
<evidence type="ECO:0000313" key="7">
    <source>
        <dbReference type="Proteomes" id="UP001064489"/>
    </source>
</evidence>
<keyword evidence="4 5" id="KW-0560">Oxidoreductase</keyword>
<proteinExistence type="inferred from homology"/>
<keyword evidence="2 5" id="KW-0285">Flavoprotein</keyword>
<dbReference type="GO" id="GO:0050661">
    <property type="term" value="F:NADP binding"/>
    <property type="evidence" value="ECO:0007669"/>
    <property type="project" value="InterPro"/>
</dbReference>
<evidence type="ECO:0000256" key="2">
    <source>
        <dbReference type="ARBA" id="ARBA00022630"/>
    </source>
</evidence>
<sequence length="142" mass="16042">MEMKQIGIVGAGISGLVACKYMLSKGYDPIVFEARSRVGGVWIKNFETTTLQTTKPLYQFSDFPSQSSVTEDFPTQHQVFDHIQSYAQHFDLLKHIRFNTKVVGIEYDQVLSDEELWSWSSTAMASPLAMINGNGRFPLKTL</sequence>
<keyword evidence="3 5" id="KW-0274">FAD</keyword>
<dbReference type="SUPFAM" id="SSF51905">
    <property type="entry name" value="FAD/NAD(P)-binding domain"/>
    <property type="match status" value="1"/>
</dbReference>
<evidence type="ECO:0000256" key="3">
    <source>
        <dbReference type="ARBA" id="ARBA00022827"/>
    </source>
</evidence>
<evidence type="ECO:0000313" key="6">
    <source>
        <dbReference type="EMBL" id="KAI9182480.1"/>
    </source>
</evidence>
<evidence type="ECO:0000256" key="4">
    <source>
        <dbReference type="ARBA" id="ARBA00023002"/>
    </source>
</evidence>
<dbReference type="Gene3D" id="3.50.50.60">
    <property type="entry name" value="FAD/NAD(P)-binding domain"/>
    <property type="match status" value="1"/>
</dbReference>
<accession>A0AAD5NV10</accession>
<dbReference type="AlphaFoldDB" id="A0AAD5NV10"/>
<dbReference type="PROSITE" id="PS51257">
    <property type="entry name" value="PROKAR_LIPOPROTEIN"/>
    <property type="match status" value="1"/>
</dbReference>
<dbReference type="Proteomes" id="UP001064489">
    <property type="component" value="Chromosome 4"/>
</dbReference>
<dbReference type="EMBL" id="JAJSOW010000101">
    <property type="protein sequence ID" value="KAI9182480.1"/>
    <property type="molecule type" value="Genomic_DNA"/>
</dbReference>
<dbReference type="InterPro" id="IPR050346">
    <property type="entry name" value="FMO-like"/>
</dbReference>
<protein>
    <recommendedName>
        <fullName evidence="5">Flavin-containing monooxygenase</fullName>
        <ecNumber evidence="5">1.-.-.-</ecNumber>
    </recommendedName>
</protein>
<evidence type="ECO:0000256" key="1">
    <source>
        <dbReference type="ARBA" id="ARBA00009183"/>
    </source>
</evidence>
<dbReference type="InterPro" id="IPR036188">
    <property type="entry name" value="FAD/NAD-bd_sf"/>
</dbReference>
<keyword evidence="5" id="KW-0503">Monooxygenase</keyword>
<evidence type="ECO:0000256" key="5">
    <source>
        <dbReference type="RuleBase" id="RU361177"/>
    </source>
</evidence>
<name>A0AAD5NV10_ACENE</name>
<keyword evidence="7" id="KW-1185">Reference proteome</keyword>
<comment type="caution">
    <text evidence="6">The sequence shown here is derived from an EMBL/GenBank/DDBJ whole genome shotgun (WGS) entry which is preliminary data.</text>
</comment>
<dbReference type="Pfam" id="PF00743">
    <property type="entry name" value="FMO-like"/>
    <property type="match status" value="1"/>
</dbReference>
<reference evidence="6" key="2">
    <citation type="submission" date="2023-02" db="EMBL/GenBank/DDBJ databases">
        <authorList>
            <person name="Swenson N.G."/>
            <person name="Wegrzyn J.L."/>
            <person name="Mcevoy S.L."/>
        </authorList>
    </citation>
    <scope>NUCLEOTIDE SEQUENCE</scope>
    <source>
        <strain evidence="6">91603</strain>
        <tissue evidence="6">Leaf</tissue>
    </source>
</reference>
<dbReference type="GO" id="GO:0050660">
    <property type="term" value="F:flavin adenine dinucleotide binding"/>
    <property type="evidence" value="ECO:0007669"/>
    <property type="project" value="InterPro"/>
</dbReference>
<comment type="similarity">
    <text evidence="1 5">Belongs to the FMO family.</text>
</comment>
<organism evidence="6 7">
    <name type="scientific">Acer negundo</name>
    <name type="common">Box elder</name>
    <dbReference type="NCBI Taxonomy" id="4023"/>
    <lineage>
        <taxon>Eukaryota</taxon>
        <taxon>Viridiplantae</taxon>
        <taxon>Streptophyta</taxon>
        <taxon>Embryophyta</taxon>
        <taxon>Tracheophyta</taxon>
        <taxon>Spermatophyta</taxon>
        <taxon>Magnoliopsida</taxon>
        <taxon>eudicotyledons</taxon>
        <taxon>Gunneridae</taxon>
        <taxon>Pentapetalae</taxon>
        <taxon>rosids</taxon>
        <taxon>malvids</taxon>
        <taxon>Sapindales</taxon>
        <taxon>Sapindaceae</taxon>
        <taxon>Hippocastanoideae</taxon>
        <taxon>Acereae</taxon>
        <taxon>Acer</taxon>
    </lineage>
</organism>
<gene>
    <name evidence="6" type="ORF">LWI28_025779</name>
</gene>
<dbReference type="EC" id="1.-.-.-" evidence="5"/>
<dbReference type="GO" id="GO:0004499">
    <property type="term" value="F:N,N-dimethylaniline monooxygenase activity"/>
    <property type="evidence" value="ECO:0007669"/>
    <property type="project" value="InterPro"/>
</dbReference>
<dbReference type="PANTHER" id="PTHR23023">
    <property type="entry name" value="DIMETHYLANILINE MONOOXYGENASE"/>
    <property type="match status" value="1"/>
</dbReference>
<comment type="cofactor">
    <cofactor evidence="5">
        <name>FAD</name>
        <dbReference type="ChEBI" id="CHEBI:57692"/>
    </cofactor>
</comment>
<reference evidence="6" key="1">
    <citation type="journal article" date="2022" name="Plant J.">
        <title>Strategies of tolerance reflected in two North American maple genomes.</title>
        <authorList>
            <person name="McEvoy S.L."/>
            <person name="Sezen U.U."/>
            <person name="Trouern-Trend A."/>
            <person name="McMahon S.M."/>
            <person name="Schaberg P.G."/>
            <person name="Yang J."/>
            <person name="Wegrzyn J.L."/>
            <person name="Swenson N.G."/>
        </authorList>
    </citation>
    <scope>NUCLEOTIDE SEQUENCE</scope>
    <source>
        <strain evidence="6">91603</strain>
    </source>
</reference>